<feature type="transmembrane region" description="Helical" evidence="7">
    <location>
        <begin position="90"/>
        <end position="109"/>
    </location>
</feature>
<keyword evidence="10" id="KW-1185">Reference proteome</keyword>
<comment type="caution">
    <text evidence="9">The sequence shown here is derived from an EMBL/GenBank/DDBJ whole genome shotgun (WGS) entry which is preliminary data.</text>
</comment>
<evidence type="ECO:0000313" key="10">
    <source>
        <dbReference type="Proteomes" id="UP000006034"/>
    </source>
</evidence>
<reference evidence="9 10" key="2">
    <citation type="submission" date="2013-04" db="EMBL/GenBank/DDBJ databases">
        <title>The Genome Sequence of Bilophila wadsworthia 3_1_6.</title>
        <authorList>
            <consortium name="The Broad Institute Genomics Platform"/>
            <person name="Earl A."/>
            <person name="Ward D."/>
            <person name="Feldgarden M."/>
            <person name="Gevers D."/>
            <person name="Sibley C."/>
            <person name="Strauss J."/>
            <person name="Allen-Vercoe E."/>
            <person name="Walker B."/>
            <person name="Young S."/>
            <person name="Zeng Q."/>
            <person name="Gargeya S."/>
            <person name="Fitzgerald M."/>
            <person name="Haas B."/>
            <person name="Abouelleil A."/>
            <person name="Allen A.W."/>
            <person name="Alvarado L."/>
            <person name="Arachchi H.M."/>
            <person name="Berlin A.M."/>
            <person name="Chapman S.B."/>
            <person name="Gainer-Dewar J."/>
            <person name="Goldberg J."/>
            <person name="Griggs A."/>
            <person name="Gujja S."/>
            <person name="Hansen M."/>
            <person name="Howarth C."/>
            <person name="Imamovic A."/>
            <person name="Ireland A."/>
            <person name="Larimer J."/>
            <person name="McCowan C."/>
            <person name="Murphy C."/>
            <person name="Pearson M."/>
            <person name="Poon T.W."/>
            <person name="Priest M."/>
            <person name="Roberts A."/>
            <person name="Saif S."/>
            <person name="Shea T."/>
            <person name="Sisk P."/>
            <person name="Sykes S."/>
            <person name="Wortman J."/>
            <person name="Nusbaum C."/>
            <person name="Birren B."/>
        </authorList>
    </citation>
    <scope>NUCLEOTIDE SEQUENCE [LARGE SCALE GENOMIC DNA]</scope>
    <source>
        <strain evidence="9 10">3_1_6</strain>
    </source>
</reference>
<dbReference type="STRING" id="563192.HMPREF0179_01711"/>
<comment type="subcellular location">
    <subcellularLocation>
        <location evidence="1">Cell membrane</location>
        <topology evidence="1">Multi-pass membrane protein</topology>
    </subcellularLocation>
</comment>
<dbReference type="GO" id="GO:0005886">
    <property type="term" value="C:plasma membrane"/>
    <property type="evidence" value="ECO:0007669"/>
    <property type="project" value="UniProtKB-SubCell"/>
</dbReference>
<dbReference type="GeneID" id="78087929"/>
<dbReference type="InterPro" id="IPR036259">
    <property type="entry name" value="MFS_trans_sf"/>
</dbReference>
<feature type="transmembrane region" description="Helical" evidence="7">
    <location>
        <begin position="121"/>
        <end position="141"/>
    </location>
</feature>
<dbReference type="Proteomes" id="UP000006034">
    <property type="component" value="Unassembled WGS sequence"/>
</dbReference>
<keyword evidence="4 7" id="KW-1133">Transmembrane helix</keyword>
<sequence length="187" mass="19891">MPSIVLDREEEMESQTESVVASVRQDGASAEKGLAASDEPTSPVGKKWFLFGFGVLYMLFLLDFAARLGITAVFPAMQKDLGLSDSQVGVAGSAVLLGMTVFVLPFSFLADKGSKKHAVNLMSAVWGVGCTLCGLVSHLFLIVLGRFMVGIGNASYAPVSVSMLTSWTRRSRWGSVIGAYNSALPAF</sequence>
<evidence type="ECO:0000259" key="8">
    <source>
        <dbReference type="PROSITE" id="PS50850"/>
    </source>
</evidence>
<feature type="transmembrane region" description="Helical" evidence="7">
    <location>
        <begin position="48"/>
        <end position="70"/>
    </location>
</feature>
<keyword evidence="5 7" id="KW-0472">Membrane</keyword>
<gene>
    <name evidence="9" type="ORF">HMPREF0179_01711</name>
</gene>
<evidence type="ECO:0000256" key="1">
    <source>
        <dbReference type="ARBA" id="ARBA00004651"/>
    </source>
</evidence>
<dbReference type="SUPFAM" id="SSF103473">
    <property type="entry name" value="MFS general substrate transporter"/>
    <property type="match status" value="1"/>
</dbReference>
<dbReference type="InterPro" id="IPR020846">
    <property type="entry name" value="MFS_dom"/>
</dbReference>
<evidence type="ECO:0000256" key="2">
    <source>
        <dbReference type="ARBA" id="ARBA00022475"/>
    </source>
</evidence>
<feature type="domain" description="Major facilitator superfamily (MFS) profile" evidence="8">
    <location>
        <begin position="49"/>
        <end position="187"/>
    </location>
</feature>
<dbReference type="AlphaFoldDB" id="E5Y698"/>
<evidence type="ECO:0000256" key="3">
    <source>
        <dbReference type="ARBA" id="ARBA00022692"/>
    </source>
</evidence>
<keyword evidence="3 7" id="KW-0812">Transmembrane</keyword>
<dbReference type="PANTHER" id="PTHR43124">
    <property type="entry name" value="PURINE EFFLUX PUMP PBUE"/>
    <property type="match status" value="1"/>
</dbReference>
<dbReference type="EMBL" id="ADCP02000003">
    <property type="protein sequence ID" value="EFV44517.2"/>
    <property type="molecule type" value="Genomic_DNA"/>
</dbReference>
<dbReference type="RefSeq" id="WP_016361028.1">
    <property type="nucleotide sequence ID" value="NZ_KE150240.1"/>
</dbReference>
<dbReference type="PROSITE" id="PS50850">
    <property type="entry name" value="MFS"/>
    <property type="match status" value="1"/>
</dbReference>
<dbReference type="PANTHER" id="PTHR43124:SF3">
    <property type="entry name" value="CHLORAMPHENICOL EFFLUX PUMP RV0191"/>
    <property type="match status" value="1"/>
</dbReference>
<evidence type="ECO:0000256" key="7">
    <source>
        <dbReference type="SAM" id="Phobius"/>
    </source>
</evidence>
<protein>
    <recommendedName>
        <fullName evidence="8">Major facilitator superfamily (MFS) profile domain-containing protein</fullName>
    </recommendedName>
</protein>
<reference evidence="9 10" key="1">
    <citation type="submission" date="2010-10" db="EMBL/GenBank/DDBJ databases">
        <authorList>
            <consortium name="The Broad Institute Genome Sequencing Platform"/>
            <person name="Ward D."/>
            <person name="Earl A."/>
            <person name="Feldgarden M."/>
            <person name="Young S.K."/>
            <person name="Gargeya S."/>
            <person name="Zeng Q."/>
            <person name="Alvarado L."/>
            <person name="Berlin A."/>
            <person name="Bochicchio J."/>
            <person name="Chapman S.B."/>
            <person name="Chen Z."/>
            <person name="Freedman E."/>
            <person name="Gellesch M."/>
            <person name="Goldberg J."/>
            <person name="Griggs A."/>
            <person name="Gujja S."/>
            <person name="Heilman E."/>
            <person name="Heiman D."/>
            <person name="Howarth C."/>
            <person name="Mehta T."/>
            <person name="Neiman D."/>
            <person name="Pearson M."/>
            <person name="Roberts A."/>
            <person name="Saif S."/>
            <person name="Shea T."/>
            <person name="Shenoy N."/>
            <person name="Sisk P."/>
            <person name="Stolte C."/>
            <person name="Sykes S."/>
            <person name="White J."/>
            <person name="Yandava C."/>
            <person name="Allen-Vercoe E."/>
            <person name="Sibley C."/>
            <person name="Ambrose C.E."/>
            <person name="Strauss J."/>
            <person name="Daigneault M."/>
            <person name="Haas B."/>
            <person name="Nusbaum C."/>
            <person name="Birren B."/>
        </authorList>
    </citation>
    <scope>NUCLEOTIDE SEQUENCE [LARGE SCALE GENOMIC DNA]</scope>
    <source>
        <strain evidence="9 10">3_1_6</strain>
    </source>
</reference>
<keyword evidence="2" id="KW-1003">Cell membrane</keyword>
<evidence type="ECO:0000256" key="5">
    <source>
        <dbReference type="ARBA" id="ARBA00023136"/>
    </source>
</evidence>
<evidence type="ECO:0000313" key="9">
    <source>
        <dbReference type="EMBL" id="EFV44517.2"/>
    </source>
</evidence>
<organism evidence="9 10">
    <name type="scientific">Bilophila wadsworthia (strain 3_1_6)</name>
    <dbReference type="NCBI Taxonomy" id="563192"/>
    <lineage>
        <taxon>Bacteria</taxon>
        <taxon>Pseudomonadati</taxon>
        <taxon>Thermodesulfobacteriota</taxon>
        <taxon>Desulfovibrionia</taxon>
        <taxon>Desulfovibrionales</taxon>
        <taxon>Desulfovibrionaceae</taxon>
        <taxon>Bilophila</taxon>
    </lineage>
</organism>
<dbReference type="Pfam" id="PF07690">
    <property type="entry name" value="MFS_1"/>
    <property type="match status" value="1"/>
</dbReference>
<dbReference type="Gene3D" id="1.20.1250.20">
    <property type="entry name" value="MFS general substrate transporter like domains"/>
    <property type="match status" value="1"/>
</dbReference>
<dbReference type="InterPro" id="IPR050189">
    <property type="entry name" value="MFS_Efflux_Transporters"/>
</dbReference>
<dbReference type="HOGENOM" id="CLU_1445061_0_0_7"/>
<dbReference type="GO" id="GO:0022857">
    <property type="term" value="F:transmembrane transporter activity"/>
    <property type="evidence" value="ECO:0007669"/>
    <property type="project" value="InterPro"/>
</dbReference>
<feature type="region of interest" description="Disordered" evidence="6">
    <location>
        <begin position="1"/>
        <end position="20"/>
    </location>
</feature>
<evidence type="ECO:0000256" key="4">
    <source>
        <dbReference type="ARBA" id="ARBA00022989"/>
    </source>
</evidence>
<proteinExistence type="predicted"/>
<dbReference type="InterPro" id="IPR011701">
    <property type="entry name" value="MFS"/>
</dbReference>
<name>E5Y698_BILW3</name>
<dbReference type="eggNOG" id="COG2814">
    <property type="taxonomic scope" value="Bacteria"/>
</dbReference>
<accession>E5Y698</accession>
<evidence type="ECO:0000256" key="6">
    <source>
        <dbReference type="SAM" id="MobiDB-lite"/>
    </source>
</evidence>